<dbReference type="GO" id="GO:0051726">
    <property type="term" value="P:regulation of cell cycle"/>
    <property type="evidence" value="ECO:0007669"/>
    <property type="project" value="TreeGrafter"/>
</dbReference>
<dbReference type="FunFam" id="1.10.1170.10:FF:000002">
    <property type="entry name" value="Baculoviral IAP repeat containing 7"/>
    <property type="match status" value="1"/>
</dbReference>
<dbReference type="Gene3D" id="1.10.1170.10">
    <property type="entry name" value="Inhibitor Of Apoptosis Protein (2mihbC-IAP-1), Chain A"/>
    <property type="match status" value="2"/>
</dbReference>
<dbReference type="SMART" id="SM00184">
    <property type="entry name" value="RING"/>
    <property type="match status" value="1"/>
</dbReference>
<dbReference type="GO" id="GO:0008270">
    <property type="term" value="F:zinc ion binding"/>
    <property type="evidence" value="ECO:0007669"/>
    <property type="project" value="UniProtKB-KW"/>
</dbReference>
<gene>
    <name evidence="8" type="primary">LOC111100443</name>
</gene>
<keyword evidence="7" id="KW-1185">Reference proteome</keyword>
<dbReference type="GO" id="GO:0005634">
    <property type="term" value="C:nucleus"/>
    <property type="evidence" value="ECO:0007669"/>
    <property type="project" value="TreeGrafter"/>
</dbReference>
<dbReference type="InterPro" id="IPR011029">
    <property type="entry name" value="DEATH-like_dom_sf"/>
</dbReference>
<evidence type="ECO:0000256" key="5">
    <source>
        <dbReference type="SAM" id="MobiDB-lite"/>
    </source>
</evidence>
<evidence type="ECO:0000256" key="4">
    <source>
        <dbReference type="PROSITE-ProRule" id="PRU00175"/>
    </source>
</evidence>
<evidence type="ECO:0000256" key="3">
    <source>
        <dbReference type="ARBA" id="ARBA00022833"/>
    </source>
</evidence>
<evidence type="ECO:0000259" key="6">
    <source>
        <dbReference type="PROSITE" id="PS50089"/>
    </source>
</evidence>
<dbReference type="AlphaFoldDB" id="A0A8B8A9C2"/>
<sequence length="260" mass="29713">MALSSSESTKQSQLEALKNDPMGINFDRPKYSQYAICSVRVEHARWFSQCAFVRQNKGQDFIDLVLQRAQELEREQTSNTQNNLSEDQHSNDQRVMNSEAVLTIKRMGYTEDKIRKAIDTLKSRLPRGKHKVSAHDILEVILEIESSNTRSTLSKNNELGRPDIKSTKENDEQTTTFTDKKEDELPDCITETPQNDWTPEAVENEGLKNQILCKICMEKKVSIAFLPCSHLVCCEDCAPAMRTCPFCRKFIKGTVKTFLV</sequence>
<keyword evidence="3" id="KW-0862">Zinc</keyword>
<dbReference type="GO" id="GO:0005737">
    <property type="term" value="C:cytoplasm"/>
    <property type="evidence" value="ECO:0007669"/>
    <property type="project" value="TreeGrafter"/>
</dbReference>
<dbReference type="CDD" id="cd16713">
    <property type="entry name" value="RING-HC_BIRC2_3_7"/>
    <property type="match status" value="1"/>
</dbReference>
<dbReference type="GO" id="GO:0043027">
    <property type="term" value="F:cysteine-type endopeptidase inhibitor activity involved in apoptotic process"/>
    <property type="evidence" value="ECO:0007669"/>
    <property type="project" value="TreeGrafter"/>
</dbReference>
<dbReference type="PANTHER" id="PTHR10044">
    <property type="entry name" value="INHIBITOR OF APOPTOSIS"/>
    <property type="match status" value="1"/>
</dbReference>
<keyword evidence="2 4" id="KW-0863">Zinc-finger</keyword>
<organism evidence="7 8">
    <name type="scientific">Crassostrea virginica</name>
    <name type="common">Eastern oyster</name>
    <dbReference type="NCBI Taxonomy" id="6565"/>
    <lineage>
        <taxon>Eukaryota</taxon>
        <taxon>Metazoa</taxon>
        <taxon>Spiralia</taxon>
        <taxon>Lophotrochozoa</taxon>
        <taxon>Mollusca</taxon>
        <taxon>Bivalvia</taxon>
        <taxon>Autobranchia</taxon>
        <taxon>Pteriomorphia</taxon>
        <taxon>Ostreida</taxon>
        <taxon>Ostreoidea</taxon>
        <taxon>Ostreidae</taxon>
        <taxon>Crassostrea</taxon>
    </lineage>
</organism>
<evidence type="ECO:0000313" key="8">
    <source>
        <dbReference type="RefSeq" id="XP_022288057.1"/>
    </source>
</evidence>
<dbReference type="GeneID" id="111100443"/>
<dbReference type="Proteomes" id="UP000694844">
    <property type="component" value="Chromosome 6"/>
</dbReference>
<accession>A0A8B8A9C2</accession>
<dbReference type="RefSeq" id="XP_022288057.1">
    <property type="nucleotide sequence ID" value="XM_022432349.1"/>
</dbReference>
<feature type="domain" description="RING-type" evidence="6">
    <location>
        <begin position="213"/>
        <end position="248"/>
    </location>
</feature>
<evidence type="ECO:0000256" key="1">
    <source>
        <dbReference type="ARBA" id="ARBA00022723"/>
    </source>
</evidence>
<evidence type="ECO:0000313" key="7">
    <source>
        <dbReference type="Proteomes" id="UP000694844"/>
    </source>
</evidence>
<feature type="region of interest" description="Disordered" evidence="5">
    <location>
        <begin position="151"/>
        <end position="178"/>
    </location>
</feature>
<dbReference type="SUPFAM" id="SSF57924">
    <property type="entry name" value="Inhibitor of apoptosis (IAP) repeat"/>
    <property type="match status" value="1"/>
</dbReference>
<dbReference type="Pfam" id="PF13920">
    <property type="entry name" value="zf-C3HC4_3"/>
    <property type="match status" value="1"/>
</dbReference>
<dbReference type="InterPro" id="IPR001841">
    <property type="entry name" value="Znf_RING"/>
</dbReference>
<dbReference type="GO" id="GO:0043066">
    <property type="term" value="P:negative regulation of apoptotic process"/>
    <property type="evidence" value="ECO:0007669"/>
    <property type="project" value="TreeGrafter"/>
</dbReference>
<dbReference type="OrthoDB" id="4034597at2759"/>
<evidence type="ECO:0000256" key="2">
    <source>
        <dbReference type="ARBA" id="ARBA00022771"/>
    </source>
</evidence>
<feature type="compositionally biased region" description="Basic and acidic residues" evidence="5">
    <location>
        <begin position="158"/>
        <end position="171"/>
    </location>
</feature>
<name>A0A8B8A9C2_CRAVI</name>
<dbReference type="InterPro" id="IPR050784">
    <property type="entry name" value="IAP"/>
</dbReference>
<dbReference type="Gene3D" id="1.10.533.10">
    <property type="entry name" value="Death Domain, Fas"/>
    <property type="match status" value="1"/>
</dbReference>
<keyword evidence="1" id="KW-0479">Metal-binding</keyword>
<feature type="region of interest" description="Disordered" evidence="5">
    <location>
        <begin position="73"/>
        <end position="92"/>
    </location>
</feature>
<dbReference type="PANTHER" id="PTHR10044:SF139">
    <property type="entry name" value="DEATH-ASSOCIATED INHIBITOR OF APOPTOSIS 2"/>
    <property type="match status" value="1"/>
</dbReference>
<reference evidence="8" key="1">
    <citation type="submission" date="2025-08" db="UniProtKB">
        <authorList>
            <consortium name="RefSeq"/>
        </authorList>
    </citation>
    <scope>IDENTIFICATION</scope>
    <source>
        <tissue evidence="8">Whole sample</tissue>
    </source>
</reference>
<proteinExistence type="predicted"/>
<protein>
    <submittedName>
        <fullName evidence="8">Baculoviral IAP repeat-containing protein 3-like isoform X2</fullName>
    </submittedName>
</protein>
<dbReference type="PROSITE" id="PS50089">
    <property type="entry name" value="ZF_RING_2"/>
    <property type="match status" value="1"/>
</dbReference>